<sequence>MFSPNLSNQDMSYLNVLHAFIANYNFH</sequence>
<dbReference type="AlphaFoldDB" id="A0A498IYV9"/>
<gene>
    <name evidence="1" type="ORF">DVH24_000039</name>
</gene>
<dbReference type="EMBL" id="RDQH01000335">
    <property type="protein sequence ID" value="RXH88440.1"/>
    <property type="molecule type" value="Genomic_DNA"/>
</dbReference>
<name>A0A498IYV9_MALDO</name>
<proteinExistence type="predicted"/>
<organism evidence="1 2">
    <name type="scientific">Malus domestica</name>
    <name type="common">Apple</name>
    <name type="synonym">Pyrus malus</name>
    <dbReference type="NCBI Taxonomy" id="3750"/>
    <lineage>
        <taxon>Eukaryota</taxon>
        <taxon>Viridiplantae</taxon>
        <taxon>Streptophyta</taxon>
        <taxon>Embryophyta</taxon>
        <taxon>Tracheophyta</taxon>
        <taxon>Spermatophyta</taxon>
        <taxon>Magnoliopsida</taxon>
        <taxon>eudicotyledons</taxon>
        <taxon>Gunneridae</taxon>
        <taxon>Pentapetalae</taxon>
        <taxon>rosids</taxon>
        <taxon>fabids</taxon>
        <taxon>Rosales</taxon>
        <taxon>Rosaceae</taxon>
        <taxon>Amygdaloideae</taxon>
        <taxon>Maleae</taxon>
        <taxon>Malus</taxon>
    </lineage>
</organism>
<evidence type="ECO:0000313" key="2">
    <source>
        <dbReference type="Proteomes" id="UP000290289"/>
    </source>
</evidence>
<keyword evidence="2" id="KW-1185">Reference proteome</keyword>
<evidence type="ECO:0000313" key="1">
    <source>
        <dbReference type="EMBL" id="RXH88440.1"/>
    </source>
</evidence>
<accession>A0A498IYV9</accession>
<dbReference type="Proteomes" id="UP000290289">
    <property type="component" value="Chromosome 9"/>
</dbReference>
<comment type="caution">
    <text evidence="1">The sequence shown here is derived from an EMBL/GenBank/DDBJ whole genome shotgun (WGS) entry which is preliminary data.</text>
</comment>
<reference evidence="1 2" key="1">
    <citation type="submission" date="2018-10" db="EMBL/GenBank/DDBJ databases">
        <title>A high-quality apple genome assembly.</title>
        <authorList>
            <person name="Hu J."/>
        </authorList>
    </citation>
    <scope>NUCLEOTIDE SEQUENCE [LARGE SCALE GENOMIC DNA]</scope>
    <source>
        <strain evidence="2">cv. HFTH1</strain>
        <tissue evidence="1">Young leaf</tissue>
    </source>
</reference>
<protein>
    <submittedName>
        <fullName evidence="1">Uncharacterized protein</fullName>
    </submittedName>
</protein>